<feature type="compositionally biased region" description="Low complexity" evidence="3">
    <location>
        <begin position="231"/>
        <end position="260"/>
    </location>
</feature>
<evidence type="ECO:0000256" key="3">
    <source>
        <dbReference type="SAM" id="MobiDB-lite"/>
    </source>
</evidence>
<dbReference type="OrthoDB" id="5575144at2759"/>
<dbReference type="SMART" id="SM00066">
    <property type="entry name" value="GAL4"/>
    <property type="match status" value="1"/>
</dbReference>
<dbReference type="AlphaFoldDB" id="A0A163JII2"/>
<dbReference type="CDD" id="cd00067">
    <property type="entry name" value="GAL4"/>
    <property type="match status" value="1"/>
</dbReference>
<name>A0A163JII2_ABSGL</name>
<evidence type="ECO:0000259" key="4">
    <source>
        <dbReference type="PROSITE" id="PS50048"/>
    </source>
</evidence>
<dbReference type="OMA" id="MMTHPNG"/>
<dbReference type="GO" id="GO:0000981">
    <property type="term" value="F:DNA-binding transcription factor activity, RNA polymerase II-specific"/>
    <property type="evidence" value="ECO:0007669"/>
    <property type="project" value="InterPro"/>
</dbReference>
<evidence type="ECO:0000256" key="2">
    <source>
        <dbReference type="ARBA" id="ARBA00023242"/>
    </source>
</evidence>
<proteinExistence type="predicted"/>
<keyword evidence="2" id="KW-0539">Nucleus</keyword>
<feature type="region of interest" description="Disordered" evidence="3">
    <location>
        <begin position="93"/>
        <end position="136"/>
    </location>
</feature>
<keyword evidence="1" id="KW-0479">Metal-binding</keyword>
<evidence type="ECO:0000256" key="1">
    <source>
        <dbReference type="ARBA" id="ARBA00022723"/>
    </source>
</evidence>
<feature type="compositionally biased region" description="Polar residues" evidence="3">
    <location>
        <begin position="377"/>
        <end position="386"/>
    </location>
</feature>
<feature type="compositionally biased region" description="Low complexity" evidence="3">
    <location>
        <begin position="327"/>
        <end position="353"/>
    </location>
</feature>
<gene>
    <name evidence="5" type="primary">ABSGL_05268.1 scaffold 6884</name>
</gene>
<dbReference type="InterPro" id="IPR001138">
    <property type="entry name" value="Zn2Cys6_DnaBD"/>
</dbReference>
<dbReference type="InParanoid" id="A0A163JII2"/>
<evidence type="ECO:0000313" key="6">
    <source>
        <dbReference type="Proteomes" id="UP000078561"/>
    </source>
</evidence>
<dbReference type="PANTHER" id="PTHR47659">
    <property type="entry name" value="ZN(II)2CYS6 TRANSCRIPTION FACTOR (EUROFUNG)-RELATED"/>
    <property type="match status" value="1"/>
</dbReference>
<feature type="region of interest" description="Disordered" evidence="3">
    <location>
        <begin position="18"/>
        <end position="52"/>
    </location>
</feature>
<feature type="compositionally biased region" description="Low complexity" evidence="3">
    <location>
        <begin position="274"/>
        <end position="294"/>
    </location>
</feature>
<accession>A0A163JII2</accession>
<dbReference type="PANTHER" id="PTHR47659:SF1">
    <property type="entry name" value="TRANSCRIPTION ACTIVATOR OF GLUCONEOGENESIS ERT1"/>
    <property type="match status" value="1"/>
</dbReference>
<organism evidence="5">
    <name type="scientific">Absidia glauca</name>
    <name type="common">Pin mould</name>
    <dbReference type="NCBI Taxonomy" id="4829"/>
    <lineage>
        <taxon>Eukaryota</taxon>
        <taxon>Fungi</taxon>
        <taxon>Fungi incertae sedis</taxon>
        <taxon>Mucoromycota</taxon>
        <taxon>Mucoromycotina</taxon>
        <taxon>Mucoromycetes</taxon>
        <taxon>Mucorales</taxon>
        <taxon>Cunninghamellaceae</taxon>
        <taxon>Absidia</taxon>
    </lineage>
</organism>
<feature type="compositionally biased region" description="Polar residues" evidence="3">
    <location>
        <begin position="217"/>
        <end position="230"/>
    </location>
</feature>
<evidence type="ECO:0000313" key="5">
    <source>
        <dbReference type="EMBL" id="SAL99623.1"/>
    </source>
</evidence>
<dbReference type="Proteomes" id="UP000078561">
    <property type="component" value="Unassembled WGS sequence"/>
</dbReference>
<feature type="compositionally biased region" description="Basic residues" evidence="3">
    <location>
        <begin position="93"/>
        <end position="108"/>
    </location>
</feature>
<feature type="compositionally biased region" description="Polar residues" evidence="3">
    <location>
        <begin position="197"/>
        <end position="209"/>
    </location>
</feature>
<feature type="domain" description="Zn(2)-C6 fungal-type" evidence="4">
    <location>
        <begin position="58"/>
        <end position="89"/>
    </location>
</feature>
<sequence length="386" mass="41967">MQSMPYYPQGYQAPQYAPPPGAVMANGQPMMPHPAGLPPMQHHDINGQPQKRKQVKNACTNCQKACKKCDDARPCPRCTKYGIADSCVNSVRKERKKGIKRGPYKRRQKSDSEKSAQRKPNMAEDPTGQYANAMRAPPIPYGFPGNLNQYGQPTYEYNAHYYKDQMVAPQYNVVNPMYPQMPYPVLMQGQGDGTPGNHPQTHAYQQHPSLPQHYGNMVQTSQSSPQQPNGTPQVYYQQNQQTQQPTTTATPQPATAAAPTSGQPSPEPKSQAMTPMPSASTSTSATASSPSESTTGEEDSSKYARLTQLCSAALHQEPSGQESQDNEAAAAATTTAPVTPTPTTEASTSQEQQPIKEDTGATQQEAADQQEPKDQQESAGQEPTQP</sequence>
<dbReference type="InterPro" id="IPR050335">
    <property type="entry name" value="ERT1_acuK_gluconeogen_tf"/>
</dbReference>
<protein>
    <recommendedName>
        <fullName evidence="4">Zn(2)-C6 fungal-type domain-containing protein</fullName>
    </recommendedName>
</protein>
<reference evidence="5" key="1">
    <citation type="submission" date="2016-04" db="EMBL/GenBank/DDBJ databases">
        <authorList>
            <person name="Evans L.H."/>
            <person name="Alamgir A."/>
            <person name="Owens N."/>
            <person name="Weber N.D."/>
            <person name="Virtaneva K."/>
            <person name="Barbian K."/>
            <person name="Babar A."/>
            <person name="Rosenke K."/>
        </authorList>
    </citation>
    <scope>NUCLEOTIDE SEQUENCE [LARGE SCALE GENOMIC DNA]</scope>
    <source>
        <strain evidence="5">CBS 101.48</strain>
    </source>
</reference>
<dbReference type="PROSITE" id="PS50048">
    <property type="entry name" value="ZN2_CY6_FUNGAL_2"/>
    <property type="match status" value="1"/>
</dbReference>
<keyword evidence="6" id="KW-1185">Reference proteome</keyword>
<feature type="region of interest" description="Disordered" evidence="3">
    <location>
        <begin position="185"/>
        <end position="386"/>
    </location>
</feature>
<dbReference type="STRING" id="4829.A0A163JII2"/>
<dbReference type="EMBL" id="LT552933">
    <property type="protein sequence ID" value="SAL99623.1"/>
    <property type="molecule type" value="Genomic_DNA"/>
</dbReference>
<dbReference type="GO" id="GO:0008270">
    <property type="term" value="F:zinc ion binding"/>
    <property type="evidence" value="ECO:0007669"/>
    <property type="project" value="InterPro"/>
</dbReference>